<protein>
    <submittedName>
        <fullName evidence="6">Translocation/assembly module TamB domain-containing protein</fullName>
    </submittedName>
</protein>
<name>A0ABR9G922_9GAMM</name>
<evidence type="ECO:0000313" key="6">
    <source>
        <dbReference type="EMBL" id="MBE1160523.1"/>
    </source>
</evidence>
<organism evidence="6 7">
    <name type="scientific">Dyella acidiphila</name>
    <dbReference type="NCBI Taxonomy" id="2775866"/>
    <lineage>
        <taxon>Bacteria</taxon>
        <taxon>Pseudomonadati</taxon>
        <taxon>Pseudomonadota</taxon>
        <taxon>Gammaproteobacteria</taxon>
        <taxon>Lysobacterales</taxon>
        <taxon>Rhodanobacteraceae</taxon>
        <taxon>Dyella</taxon>
    </lineage>
</organism>
<dbReference type="PANTHER" id="PTHR36985">
    <property type="entry name" value="TRANSLOCATION AND ASSEMBLY MODULE SUBUNIT TAMB"/>
    <property type="match status" value="1"/>
</dbReference>
<gene>
    <name evidence="6" type="ORF">IGX34_08980</name>
</gene>
<dbReference type="InterPro" id="IPR007452">
    <property type="entry name" value="TamB_C"/>
</dbReference>
<dbReference type="PANTHER" id="PTHR36985:SF1">
    <property type="entry name" value="TRANSLOCATION AND ASSEMBLY MODULE SUBUNIT TAMB"/>
    <property type="match status" value="1"/>
</dbReference>
<evidence type="ECO:0000256" key="3">
    <source>
        <dbReference type="ARBA" id="ARBA00022989"/>
    </source>
</evidence>
<evidence type="ECO:0000256" key="1">
    <source>
        <dbReference type="ARBA" id="ARBA00004167"/>
    </source>
</evidence>
<evidence type="ECO:0000256" key="2">
    <source>
        <dbReference type="ARBA" id="ARBA00022692"/>
    </source>
</evidence>
<evidence type="ECO:0000313" key="7">
    <source>
        <dbReference type="Proteomes" id="UP000651010"/>
    </source>
</evidence>
<reference evidence="6 7" key="1">
    <citation type="submission" date="2020-09" db="EMBL/GenBank/DDBJ databases">
        <title>Dyella sp. 7MK23 isolated from forest soil.</title>
        <authorList>
            <person name="Fu J."/>
        </authorList>
    </citation>
    <scope>NUCLEOTIDE SEQUENCE [LARGE SCALE GENOMIC DNA]</scope>
    <source>
        <strain evidence="6 7">7MK23</strain>
    </source>
</reference>
<keyword evidence="2" id="KW-0812">Transmembrane</keyword>
<proteinExistence type="predicted"/>
<evidence type="ECO:0000259" key="5">
    <source>
        <dbReference type="Pfam" id="PF04357"/>
    </source>
</evidence>
<accession>A0ABR9G922</accession>
<comment type="subcellular location">
    <subcellularLocation>
        <location evidence="1">Membrane</location>
        <topology evidence="1">Single-pass membrane protein</topology>
    </subcellularLocation>
</comment>
<feature type="domain" description="Translocation and assembly module TamB C-terminal" evidence="5">
    <location>
        <begin position="922"/>
        <end position="1261"/>
    </location>
</feature>
<keyword evidence="3" id="KW-1133">Transmembrane helix</keyword>
<dbReference type="Pfam" id="PF04357">
    <property type="entry name" value="TamB"/>
    <property type="match status" value="1"/>
</dbReference>
<keyword evidence="7" id="KW-1185">Reference proteome</keyword>
<keyword evidence="4" id="KW-0472">Membrane</keyword>
<comment type="caution">
    <text evidence="6">The sequence shown here is derived from an EMBL/GenBank/DDBJ whole genome shotgun (WGS) entry which is preliminary data.</text>
</comment>
<sequence>MNAPAPSPAPRPRRRWLRALALSLLALLVLIGGGVAWLLGTASGLRFALAQAQDLTHGALQVEQAQGRVIGPLSVAALRYDDGQGTRVELDHVQLDWHLAPLLYKRLHVVELNVDRVYVALPKSQQPTSSSSGGFTLKPPLALVLDKVHVGPVAIAQDGKPLFASHQLDLAGAWTNRGISVTRLALRAPDGQVDLDGQLGVGRRYRGKGHAQVVWKVGDTQYSGSLDAQGDGRNAQLQLALVEPMPAQLQVQLDQRNNNAWTAKLDLPAFDPKPLLGSSSITRLGATLQGSGDQYRGSVNGELDLNDYRLLLQPLQAGFDKDFKTLTLQTLQLASPQVKGQLHAAGTVQWDAHPLSAQLALDWKDVELPATLAGQVLRSHGQLNAKGSAEQYHAEGEVSIGPPDKLAALALNLDGTPQQIQLHTLSLRQPQGNFTAEGTLTLQPALAWQLQAKADKLDPGQLFAGWPGLLNADFGTQGKLVQDHPDATLDLRKLDGQLRQRPLRGNGHLHLAPDQVVDGTLELASGNSTIKLLARPGSSNDADLTLAIASLGDWLPQSGGQLNGQFRVRGKLPGLAVSGTLQGQSLTWQEQHIAQLHLQADLPDISKPGGKLAVAASGAQLGGLTFRQIQLNGQGTSAQHQLTLDAQGQPLSIALALNGALKGQDWNGSLSMLSLDLSGMPRWHLQQAARLGWNHGSASMTQLCLTAGDPLLCLSADYDQGGNLDASYQLHAVPLTLIADAAGNASVPFSAQGTLEGNGKLHRNAAGVLTGNASITSAQGRFTYNEHPDQPVLSYTDLALNAKLAPGNQQISLRAALNGHGRLNGQASITGAQQTLSGDVGLQLDNIAFITLFTDSLANVKGRLNGDFKLGGTLTEPTVTGQAGVDGFAAEVPDAGLKLTDGKLSLSAATTQQLSVHGSVQSGKGALAIDGVAGLDAQTPTRITLKGSGFTAVDIPAAKVAISPDVLVLRDAQGIHASGSVRLDSADVNLDKLPGNGVNKASPDIVIVDQPQQPAGSGSMPITASIKLDLGPKAHLVGMGLDGRLSGIVTVDERPGRDTTGQGQITVNGTYKAYGQNLQIQQGQLLFASTPIDNPGLSIRALRSLTPNATIDQGQQVGLQITGTAQRPVLSVFSNPTMDQSDALSYLVTGKPLSQASGADGSKVNAAAQALGSYTGNLLAKGIGSKLGIDDIGVSSNDALNGNSAFTVGKYLSPRLYLSYGVGLFDPGDVITLRYHLSRRWNFEAQNATDFNRASFNYRVEK</sequence>
<dbReference type="EMBL" id="JACZZA010000004">
    <property type="protein sequence ID" value="MBE1160523.1"/>
    <property type="molecule type" value="Genomic_DNA"/>
</dbReference>
<dbReference type="Proteomes" id="UP000651010">
    <property type="component" value="Unassembled WGS sequence"/>
</dbReference>
<evidence type="ECO:0000256" key="4">
    <source>
        <dbReference type="ARBA" id="ARBA00023136"/>
    </source>
</evidence>
<dbReference type="RefSeq" id="WP_192555381.1">
    <property type="nucleotide sequence ID" value="NZ_JACZZA010000004.1"/>
</dbReference>